<dbReference type="Pfam" id="PF12729">
    <property type="entry name" value="4HB_MCP_1"/>
    <property type="match status" value="1"/>
</dbReference>
<feature type="transmembrane region" description="Helical" evidence="4">
    <location>
        <begin position="192"/>
        <end position="215"/>
    </location>
</feature>
<dbReference type="InterPro" id="IPR051310">
    <property type="entry name" value="MCP_chemotaxis"/>
</dbReference>
<dbReference type="Proteomes" id="UP001589773">
    <property type="component" value="Unassembled WGS sequence"/>
</dbReference>
<keyword evidence="3" id="KW-0807">Transducer</keyword>
<dbReference type="InterPro" id="IPR004089">
    <property type="entry name" value="MCPsignal_dom"/>
</dbReference>
<evidence type="ECO:0000256" key="4">
    <source>
        <dbReference type="SAM" id="Phobius"/>
    </source>
</evidence>
<dbReference type="InterPro" id="IPR024478">
    <property type="entry name" value="HlyB_4HB_MCP"/>
</dbReference>
<keyword evidence="4" id="KW-1133">Transmembrane helix</keyword>
<dbReference type="Pfam" id="PF00015">
    <property type="entry name" value="MCPsignal"/>
    <property type="match status" value="1"/>
</dbReference>
<dbReference type="Gene3D" id="1.10.287.950">
    <property type="entry name" value="Methyl-accepting chemotaxis protein"/>
    <property type="match status" value="1"/>
</dbReference>
<evidence type="ECO:0000313" key="7">
    <source>
        <dbReference type="Proteomes" id="UP001589773"/>
    </source>
</evidence>
<dbReference type="PRINTS" id="PR00260">
    <property type="entry name" value="CHEMTRNSDUCR"/>
</dbReference>
<sequence>MNKPLSIGARLAIGYAAVFLLIVVLATLAAARVGQIDGLLDRIGDVTDAKQRYAANMRGSVHDVAIALRDVVLAPDAAAAATPIGKIKTLGDTYARAVSPLQALVHELPDGTLKETEALAAIREQERRARPLADRVIALHATGQAREAATLLSQQAAPALADWRASITHFIDLQQALHDKDTATARELASGFSAWILLLCAAAIAVGAPGAWAALHNLPRELQRRPEHEAAQDPVPMPTAAPAFSRNAEDIVSAIDGIAFQANIVALDAAVEAVRAGEQDGSVVAVAQEVQELAQRSAAVAQDIRALLGNPVQQAGDAGRLDEIADAVARLTAITGGIADGQRGEPVPLDEATRTNAALLHTAAAATALEAEAQRLGRTASAFLARSEPAKAVPLPSGT</sequence>
<accession>A0ABV6FIP3</accession>
<dbReference type="CDD" id="cd19411">
    <property type="entry name" value="MCP2201-like_sensor"/>
    <property type="match status" value="1"/>
</dbReference>
<keyword evidence="4" id="KW-0812">Transmembrane</keyword>
<name>A0ABV6FIP3_9BURK</name>
<reference evidence="6 7" key="1">
    <citation type="submission" date="2024-09" db="EMBL/GenBank/DDBJ databases">
        <authorList>
            <person name="Sun Q."/>
            <person name="Mori K."/>
        </authorList>
    </citation>
    <scope>NUCLEOTIDE SEQUENCE [LARGE SCALE GENOMIC DNA]</scope>
    <source>
        <strain evidence="6 7">CCM 7792</strain>
    </source>
</reference>
<keyword evidence="1" id="KW-0488">Methylation</keyword>
<comment type="similarity">
    <text evidence="2">Belongs to the methyl-accepting chemotaxis (MCP) protein family.</text>
</comment>
<comment type="caution">
    <text evidence="6">The sequence shown here is derived from an EMBL/GenBank/DDBJ whole genome shotgun (WGS) entry which is preliminary data.</text>
</comment>
<dbReference type="PROSITE" id="PS50111">
    <property type="entry name" value="CHEMOTAXIS_TRANSDUC_2"/>
    <property type="match status" value="1"/>
</dbReference>
<gene>
    <name evidence="6" type="ORF">ACFFJK_15310</name>
</gene>
<protein>
    <submittedName>
        <fullName evidence="6">Methyl-accepting chemotaxis protein</fullName>
    </submittedName>
</protein>
<dbReference type="PANTHER" id="PTHR43531:SF14">
    <property type="entry name" value="METHYL-ACCEPTING CHEMOTAXIS PROTEIN I-RELATED"/>
    <property type="match status" value="1"/>
</dbReference>
<dbReference type="PANTHER" id="PTHR43531">
    <property type="entry name" value="PROTEIN ICFG"/>
    <property type="match status" value="1"/>
</dbReference>
<evidence type="ECO:0000256" key="2">
    <source>
        <dbReference type="ARBA" id="ARBA00029447"/>
    </source>
</evidence>
<dbReference type="InterPro" id="IPR047347">
    <property type="entry name" value="YvaQ-like_sensor"/>
</dbReference>
<dbReference type="InterPro" id="IPR004090">
    <property type="entry name" value="Chemotax_Me-accpt_rcpt"/>
</dbReference>
<evidence type="ECO:0000259" key="5">
    <source>
        <dbReference type="PROSITE" id="PS50111"/>
    </source>
</evidence>
<evidence type="ECO:0000256" key="1">
    <source>
        <dbReference type="ARBA" id="ARBA00022481"/>
    </source>
</evidence>
<keyword evidence="4" id="KW-0472">Membrane</keyword>
<dbReference type="EMBL" id="JBHLWP010000013">
    <property type="protein sequence ID" value="MFC0253266.1"/>
    <property type="molecule type" value="Genomic_DNA"/>
</dbReference>
<evidence type="ECO:0000313" key="6">
    <source>
        <dbReference type="EMBL" id="MFC0253266.1"/>
    </source>
</evidence>
<keyword evidence="7" id="KW-1185">Reference proteome</keyword>
<dbReference type="SUPFAM" id="SSF58104">
    <property type="entry name" value="Methyl-accepting chemotaxis protein (MCP) signaling domain"/>
    <property type="match status" value="1"/>
</dbReference>
<feature type="domain" description="Methyl-accepting transducer" evidence="5">
    <location>
        <begin position="245"/>
        <end position="308"/>
    </location>
</feature>
<proteinExistence type="inferred from homology"/>
<dbReference type="RefSeq" id="WP_379680270.1">
    <property type="nucleotide sequence ID" value="NZ_JBHLWP010000013.1"/>
</dbReference>
<organism evidence="6 7">
    <name type="scientific">Massilia consociata</name>
    <dbReference type="NCBI Taxonomy" id="760117"/>
    <lineage>
        <taxon>Bacteria</taxon>
        <taxon>Pseudomonadati</taxon>
        <taxon>Pseudomonadota</taxon>
        <taxon>Betaproteobacteria</taxon>
        <taxon>Burkholderiales</taxon>
        <taxon>Oxalobacteraceae</taxon>
        <taxon>Telluria group</taxon>
        <taxon>Massilia</taxon>
    </lineage>
</organism>
<evidence type="ECO:0000256" key="3">
    <source>
        <dbReference type="PROSITE-ProRule" id="PRU00284"/>
    </source>
</evidence>